<dbReference type="Gene3D" id="1.10.10.10">
    <property type="entry name" value="Winged helix-like DNA-binding domain superfamily/Winged helix DNA-binding domain"/>
    <property type="match status" value="1"/>
</dbReference>
<dbReference type="InterPro" id="IPR000792">
    <property type="entry name" value="Tscrpt_reg_LuxR_C"/>
</dbReference>
<dbReference type="PROSITE" id="PS50110">
    <property type="entry name" value="RESPONSE_REGULATORY"/>
    <property type="match status" value="1"/>
</dbReference>
<dbReference type="SMART" id="SM00448">
    <property type="entry name" value="REC"/>
    <property type="match status" value="1"/>
</dbReference>
<dbReference type="InterPro" id="IPR051015">
    <property type="entry name" value="EvgA-like"/>
</dbReference>
<dbReference type="PANTHER" id="PTHR45566:SF2">
    <property type="entry name" value="NARL SUBFAMILY"/>
    <property type="match status" value="1"/>
</dbReference>
<dbReference type="PRINTS" id="PR00038">
    <property type="entry name" value="HTHLUXR"/>
</dbReference>
<dbReference type="EMBL" id="FOHZ01000007">
    <property type="protein sequence ID" value="SET32224.1"/>
    <property type="molecule type" value="Genomic_DNA"/>
</dbReference>
<dbReference type="Gene3D" id="3.40.50.2300">
    <property type="match status" value="1"/>
</dbReference>
<feature type="modified residue" description="4-aspartylphosphate" evidence="3">
    <location>
        <position position="56"/>
    </location>
</feature>
<evidence type="ECO:0000259" key="5">
    <source>
        <dbReference type="PROSITE" id="PS50110"/>
    </source>
</evidence>
<dbReference type="PANTHER" id="PTHR45566">
    <property type="entry name" value="HTH-TYPE TRANSCRIPTIONAL REGULATOR YHJB-RELATED"/>
    <property type="match status" value="1"/>
</dbReference>
<dbReference type="SUPFAM" id="SSF52172">
    <property type="entry name" value="CheY-like"/>
    <property type="match status" value="1"/>
</dbReference>
<dbReference type="InterPro" id="IPR011006">
    <property type="entry name" value="CheY-like_superfamily"/>
</dbReference>
<accession>A0A1I0DIR0</accession>
<dbReference type="Pfam" id="PF00196">
    <property type="entry name" value="GerE"/>
    <property type="match status" value="1"/>
</dbReference>
<gene>
    <name evidence="6" type="ORF">SAMN04487962_10787</name>
</gene>
<dbReference type="PROSITE" id="PS50043">
    <property type="entry name" value="HTH_LUXR_2"/>
    <property type="match status" value="1"/>
</dbReference>
<evidence type="ECO:0000256" key="1">
    <source>
        <dbReference type="ARBA" id="ARBA00022553"/>
    </source>
</evidence>
<dbReference type="Pfam" id="PF00072">
    <property type="entry name" value="Response_reg"/>
    <property type="match status" value="1"/>
</dbReference>
<dbReference type="STRING" id="430453.SAMN04487962_10787"/>
<name>A0A1I0DIR0_9GAMM</name>
<dbReference type="OrthoDB" id="9814495at2"/>
<reference evidence="7" key="1">
    <citation type="submission" date="2016-10" db="EMBL/GenBank/DDBJ databases">
        <authorList>
            <person name="Varghese N."/>
            <person name="Submissions S."/>
        </authorList>
    </citation>
    <scope>NUCLEOTIDE SEQUENCE [LARGE SCALE GENOMIC DNA]</scope>
    <source>
        <strain evidence="7">CGMCC 1.6489</strain>
    </source>
</reference>
<proteinExistence type="predicted"/>
<dbReference type="CDD" id="cd06170">
    <property type="entry name" value="LuxR_C_like"/>
    <property type="match status" value="1"/>
</dbReference>
<evidence type="ECO:0000256" key="3">
    <source>
        <dbReference type="PROSITE-ProRule" id="PRU00169"/>
    </source>
</evidence>
<dbReference type="GO" id="GO:0006355">
    <property type="term" value="P:regulation of DNA-templated transcription"/>
    <property type="evidence" value="ECO:0007669"/>
    <property type="project" value="InterPro"/>
</dbReference>
<protein>
    <submittedName>
        <fullName evidence="6">Two component transcriptional regulator, LuxR family</fullName>
    </submittedName>
</protein>
<keyword evidence="1 3" id="KW-0597">Phosphoprotein</keyword>
<evidence type="ECO:0000259" key="4">
    <source>
        <dbReference type="PROSITE" id="PS50043"/>
    </source>
</evidence>
<sequence>MTIKVLITEDHELYRDGLRLLLEEAIPGMEVIEAEDFPAALEALSRHPDIALMLLDIQLPGTRGLDGLRDIKTCYPALSVVVVSTIDHQASIQQMLQLGADGFIAKTSSRAVMVRALRDVMAGESVIIGGQEGHHTPSLPPRQLATLELMALGLSNKEIAAQLTISPATVREYVSDLLVRFDCANRTQAVLKARRLGYILD</sequence>
<dbReference type="InterPro" id="IPR036388">
    <property type="entry name" value="WH-like_DNA-bd_sf"/>
</dbReference>
<dbReference type="InterPro" id="IPR016032">
    <property type="entry name" value="Sig_transdc_resp-reg_C-effctor"/>
</dbReference>
<dbReference type="InterPro" id="IPR001789">
    <property type="entry name" value="Sig_transdc_resp-reg_receiver"/>
</dbReference>
<evidence type="ECO:0000256" key="2">
    <source>
        <dbReference type="ARBA" id="ARBA00023125"/>
    </source>
</evidence>
<evidence type="ECO:0000313" key="7">
    <source>
        <dbReference type="Proteomes" id="UP000198762"/>
    </source>
</evidence>
<dbReference type="RefSeq" id="WP_091850751.1">
    <property type="nucleotide sequence ID" value="NZ_FOHZ01000007.1"/>
</dbReference>
<dbReference type="CDD" id="cd17535">
    <property type="entry name" value="REC_NarL-like"/>
    <property type="match status" value="1"/>
</dbReference>
<dbReference type="AlphaFoldDB" id="A0A1I0DIR0"/>
<feature type="domain" description="HTH luxR-type" evidence="4">
    <location>
        <begin position="132"/>
        <end position="197"/>
    </location>
</feature>
<dbReference type="InterPro" id="IPR058245">
    <property type="entry name" value="NreC/VraR/RcsB-like_REC"/>
</dbReference>
<organism evidence="6 7">
    <name type="scientific">Marinobacter segnicrescens</name>
    <dbReference type="NCBI Taxonomy" id="430453"/>
    <lineage>
        <taxon>Bacteria</taxon>
        <taxon>Pseudomonadati</taxon>
        <taxon>Pseudomonadota</taxon>
        <taxon>Gammaproteobacteria</taxon>
        <taxon>Pseudomonadales</taxon>
        <taxon>Marinobacteraceae</taxon>
        <taxon>Marinobacter</taxon>
    </lineage>
</organism>
<dbReference type="Proteomes" id="UP000198762">
    <property type="component" value="Unassembled WGS sequence"/>
</dbReference>
<dbReference type="SUPFAM" id="SSF46894">
    <property type="entry name" value="C-terminal effector domain of the bipartite response regulators"/>
    <property type="match status" value="1"/>
</dbReference>
<keyword evidence="7" id="KW-1185">Reference proteome</keyword>
<dbReference type="GO" id="GO:0000160">
    <property type="term" value="P:phosphorelay signal transduction system"/>
    <property type="evidence" value="ECO:0007669"/>
    <property type="project" value="InterPro"/>
</dbReference>
<evidence type="ECO:0000313" key="6">
    <source>
        <dbReference type="EMBL" id="SET32224.1"/>
    </source>
</evidence>
<dbReference type="GO" id="GO:0003677">
    <property type="term" value="F:DNA binding"/>
    <property type="evidence" value="ECO:0007669"/>
    <property type="project" value="UniProtKB-KW"/>
</dbReference>
<feature type="domain" description="Response regulatory" evidence="5">
    <location>
        <begin position="4"/>
        <end position="121"/>
    </location>
</feature>
<keyword evidence="2" id="KW-0238">DNA-binding</keyword>
<dbReference type="SMART" id="SM00421">
    <property type="entry name" value="HTH_LUXR"/>
    <property type="match status" value="1"/>
</dbReference>